<dbReference type="CDD" id="cd09272">
    <property type="entry name" value="RNase_HI_RT_Ty1"/>
    <property type="match status" value="1"/>
</dbReference>
<evidence type="ECO:0000313" key="2">
    <source>
        <dbReference type="EMBL" id="RVW17043.1"/>
    </source>
</evidence>
<name>A0A438C1E0_VITVI</name>
<evidence type="ECO:0000313" key="3">
    <source>
        <dbReference type="Proteomes" id="UP000288805"/>
    </source>
</evidence>
<gene>
    <name evidence="2" type="ORF">CK203_070638</name>
</gene>
<dbReference type="PANTHER" id="PTHR11439">
    <property type="entry name" value="GAG-POL-RELATED RETROTRANSPOSON"/>
    <property type="match status" value="1"/>
</dbReference>
<organism evidence="2 3">
    <name type="scientific">Vitis vinifera</name>
    <name type="common">Grape</name>
    <dbReference type="NCBI Taxonomy" id="29760"/>
    <lineage>
        <taxon>Eukaryota</taxon>
        <taxon>Viridiplantae</taxon>
        <taxon>Streptophyta</taxon>
        <taxon>Embryophyta</taxon>
        <taxon>Tracheophyta</taxon>
        <taxon>Spermatophyta</taxon>
        <taxon>Magnoliopsida</taxon>
        <taxon>eudicotyledons</taxon>
        <taxon>Gunneridae</taxon>
        <taxon>Pentapetalae</taxon>
        <taxon>rosids</taxon>
        <taxon>Vitales</taxon>
        <taxon>Vitaceae</taxon>
        <taxon>Viteae</taxon>
        <taxon>Vitis</taxon>
    </lineage>
</organism>
<proteinExistence type="predicted"/>
<dbReference type="Proteomes" id="UP000288805">
    <property type="component" value="Unassembled WGS sequence"/>
</dbReference>
<accession>A0A438C1E0</accession>
<feature type="region of interest" description="Disordered" evidence="1">
    <location>
        <begin position="224"/>
        <end position="249"/>
    </location>
</feature>
<sequence>MGRPFTHESLGGKQGKPGGLVVQTPGAKCGDRGQVKCALRIGVTEGSRHVCPGKLNHPPLPSGDRRQMIPDVRYPGGWNVGRTSADVRHPDKGGTSAAEQNSGCEISEYIRRRWNVGWTEFRMPRPWHLDMAWAHASVWGRHTDAAWSASGACCLVPRALIKDALQTTIWVVGGCASGSGRLHNHQGKNYRGSCSLEMREREKREVSLNAWDARKEGSLAPCTRSRFTSATSNHSSDLYDRSPSHLTPFESEPVQKYQLQSLSIETEQSPSSSSLDKSSNSSKATLQIQSLETEHKRPEAPNFNVYSKRKRSIIPAHPPISETLTDAMNEELQASEKNKSWEVIDLPERKKTMGCGWIYNIKYKADGTIERLKQTPRTWLGRFTKSMVKKGHRQSQDWVGSMVDRRSTTRHCTFPKGNLVTWRSKKQSVVARSSAEVEFSAMAQGICELL</sequence>
<feature type="compositionally biased region" description="Polar residues" evidence="1">
    <location>
        <begin position="225"/>
        <end position="236"/>
    </location>
</feature>
<comment type="caution">
    <text evidence="2">The sequence shown here is derived from an EMBL/GenBank/DDBJ whole genome shotgun (WGS) entry which is preliminary data.</text>
</comment>
<reference evidence="2 3" key="1">
    <citation type="journal article" date="2018" name="PLoS Genet.">
        <title>Population sequencing reveals clonal diversity and ancestral inbreeding in the grapevine cultivar Chardonnay.</title>
        <authorList>
            <person name="Roach M.J."/>
            <person name="Johnson D.L."/>
            <person name="Bohlmann J."/>
            <person name="van Vuuren H.J."/>
            <person name="Jones S.J."/>
            <person name="Pretorius I.S."/>
            <person name="Schmidt S.A."/>
            <person name="Borneman A.R."/>
        </authorList>
    </citation>
    <scope>NUCLEOTIDE SEQUENCE [LARGE SCALE GENOMIC DNA]</scope>
    <source>
        <strain evidence="3">cv. Chardonnay</strain>
        <tissue evidence="2">Leaf</tissue>
    </source>
</reference>
<feature type="compositionally biased region" description="Low complexity" evidence="1">
    <location>
        <begin position="262"/>
        <end position="282"/>
    </location>
</feature>
<protein>
    <recommendedName>
        <fullName evidence="4">Mitochondrial protein</fullName>
    </recommendedName>
</protein>
<feature type="region of interest" description="Disordered" evidence="1">
    <location>
        <begin position="262"/>
        <end position="304"/>
    </location>
</feature>
<evidence type="ECO:0000256" key="1">
    <source>
        <dbReference type="SAM" id="MobiDB-lite"/>
    </source>
</evidence>
<dbReference type="AlphaFoldDB" id="A0A438C1E0"/>
<dbReference type="PANTHER" id="PTHR11439:SF470">
    <property type="entry name" value="CYSTEINE-RICH RLK (RECEPTOR-LIKE PROTEIN KINASE) 8"/>
    <property type="match status" value="1"/>
</dbReference>
<evidence type="ECO:0008006" key="4">
    <source>
        <dbReference type="Google" id="ProtNLM"/>
    </source>
</evidence>
<dbReference type="EMBL" id="QGNW01002582">
    <property type="protein sequence ID" value="RVW17043.1"/>
    <property type="molecule type" value="Genomic_DNA"/>
</dbReference>